<evidence type="ECO:0000313" key="1">
    <source>
        <dbReference type="EMBL" id="SFF16242.1"/>
    </source>
</evidence>
<organism evidence="1 2">
    <name type="scientific">Thermoflexibacter ruber</name>
    <dbReference type="NCBI Taxonomy" id="1003"/>
    <lineage>
        <taxon>Bacteria</taxon>
        <taxon>Pseudomonadati</taxon>
        <taxon>Bacteroidota</taxon>
        <taxon>Cytophagia</taxon>
        <taxon>Cytophagales</taxon>
        <taxon>Thermoflexibacteraceae</taxon>
        <taxon>Thermoflexibacter</taxon>
    </lineage>
</organism>
<dbReference type="SUPFAM" id="SSF51395">
    <property type="entry name" value="FMN-linked oxidoreductases"/>
    <property type="match status" value="1"/>
</dbReference>
<protein>
    <submittedName>
        <fullName evidence="1">Isopentenyl-diphosphate delta-isomerase</fullName>
    </submittedName>
</protein>
<dbReference type="Proteomes" id="UP000199513">
    <property type="component" value="Unassembled WGS sequence"/>
</dbReference>
<dbReference type="EMBL" id="FONY01000018">
    <property type="protein sequence ID" value="SFF16242.1"/>
    <property type="molecule type" value="Genomic_DNA"/>
</dbReference>
<keyword evidence="1" id="KW-0413">Isomerase</keyword>
<dbReference type="InterPro" id="IPR011179">
    <property type="entry name" value="IPdP_isomerase"/>
</dbReference>
<accession>A0A1I2GFF8</accession>
<reference evidence="1 2" key="1">
    <citation type="submission" date="2016-10" db="EMBL/GenBank/DDBJ databases">
        <authorList>
            <person name="de Groot N.N."/>
        </authorList>
    </citation>
    <scope>NUCLEOTIDE SEQUENCE [LARGE SCALE GENOMIC DNA]</scope>
    <source>
        <strain>GEY</strain>
        <strain evidence="2">DSM 9560</strain>
    </source>
</reference>
<dbReference type="RefSeq" id="WP_091545180.1">
    <property type="nucleotide sequence ID" value="NZ_FONY01000018.1"/>
</dbReference>
<evidence type="ECO:0000313" key="2">
    <source>
        <dbReference type="Proteomes" id="UP000199513"/>
    </source>
</evidence>
<keyword evidence="2" id="KW-1185">Reference proteome</keyword>
<dbReference type="OrthoDB" id="9795032at2"/>
<sequence>METEIQDSNASARKQDHISLAFKSQIAHSKIDSRFYYEPILAAHPKKETTSFSFLGKTMKVPIWVSSMTGGTAWARKINYHLARACGEYGMGMGLGSCRQLLYSNEYFEDFNVRKLIGNQPLFANLGIAQVEKMLFEGAVHQVEELVKRLEADGLIIHVNPLQEWLQPEGDLITRPPIDTISELLQLTDLKLIVKEVGQGMGYESLKALFQLPLEAIDFAASGGTNFAQLELLRSNAQKQMIYENLAKIGHSAEEMIQFTNLLIHELGDKMKCKQVIISGGVKNYLDGYYYINKIQLPAIYGQASAFLKHAQESYEDLQTYIEAQVHGLALAKCFLRVR</sequence>
<dbReference type="STRING" id="1003.SAMN04488541_101842"/>
<dbReference type="GO" id="GO:0004452">
    <property type="term" value="F:isopentenyl-diphosphate delta-isomerase activity"/>
    <property type="evidence" value="ECO:0007669"/>
    <property type="project" value="InterPro"/>
</dbReference>
<proteinExistence type="predicted"/>
<gene>
    <name evidence="1" type="ORF">SAMN04488541_101842</name>
</gene>
<name>A0A1I2GFF8_9BACT</name>
<dbReference type="GO" id="GO:0008299">
    <property type="term" value="P:isoprenoid biosynthetic process"/>
    <property type="evidence" value="ECO:0007669"/>
    <property type="project" value="InterPro"/>
</dbReference>
<dbReference type="PANTHER" id="PTHR43665">
    <property type="entry name" value="ISOPENTENYL-DIPHOSPHATE DELTA-ISOMERASE"/>
    <property type="match status" value="1"/>
</dbReference>
<dbReference type="GO" id="GO:0010181">
    <property type="term" value="F:FMN binding"/>
    <property type="evidence" value="ECO:0007669"/>
    <property type="project" value="InterPro"/>
</dbReference>
<dbReference type="InterPro" id="IPR013785">
    <property type="entry name" value="Aldolase_TIM"/>
</dbReference>
<dbReference type="AlphaFoldDB" id="A0A1I2GFF8"/>
<dbReference type="PANTHER" id="PTHR43665:SF1">
    <property type="entry name" value="ISOPENTENYL-DIPHOSPHATE DELTA-ISOMERASE"/>
    <property type="match status" value="1"/>
</dbReference>
<dbReference type="Gene3D" id="3.20.20.70">
    <property type="entry name" value="Aldolase class I"/>
    <property type="match status" value="1"/>
</dbReference>